<sequence>MVTHAGLLTIGRPPSPALRSELVYTDVRLGLRPTLLGSASAASLSRRGDFHSKNACRAALTYADVAASAALNGACHSRNSYSGAPMVRGMLLFSQESALSEHCTSQSCITAESRRGSGCPLNLFQAGRSGRPAGALVHTCSFRFVRWARLLAISCRLILSTARRRNLLSQIPFKDTVLGSRLARTRFLRYTRRTSISLPMLPRSQASI</sequence>
<gene>
    <name evidence="1" type="ORF">OH76DRAFT_461035</name>
</gene>
<organism evidence="1 2">
    <name type="scientific">Lentinus brumalis</name>
    <dbReference type="NCBI Taxonomy" id="2498619"/>
    <lineage>
        <taxon>Eukaryota</taxon>
        <taxon>Fungi</taxon>
        <taxon>Dikarya</taxon>
        <taxon>Basidiomycota</taxon>
        <taxon>Agaricomycotina</taxon>
        <taxon>Agaricomycetes</taxon>
        <taxon>Polyporales</taxon>
        <taxon>Polyporaceae</taxon>
        <taxon>Lentinus</taxon>
    </lineage>
</organism>
<dbReference type="AlphaFoldDB" id="A0A371CID7"/>
<dbReference type="EMBL" id="KZ857593">
    <property type="protein sequence ID" value="RDX40058.1"/>
    <property type="molecule type" value="Genomic_DNA"/>
</dbReference>
<protein>
    <submittedName>
        <fullName evidence="1">Uncharacterized protein</fullName>
    </submittedName>
</protein>
<keyword evidence="2" id="KW-1185">Reference proteome</keyword>
<reference evidence="1 2" key="1">
    <citation type="journal article" date="2018" name="Biotechnol. Biofuels">
        <title>Integrative visual omics of the white-rot fungus Polyporus brumalis exposes the biotechnological potential of its oxidative enzymes for delignifying raw plant biomass.</title>
        <authorList>
            <person name="Miyauchi S."/>
            <person name="Rancon A."/>
            <person name="Drula E."/>
            <person name="Hage H."/>
            <person name="Chaduli D."/>
            <person name="Favel A."/>
            <person name="Grisel S."/>
            <person name="Henrissat B."/>
            <person name="Herpoel-Gimbert I."/>
            <person name="Ruiz-Duenas F.J."/>
            <person name="Chevret D."/>
            <person name="Hainaut M."/>
            <person name="Lin J."/>
            <person name="Wang M."/>
            <person name="Pangilinan J."/>
            <person name="Lipzen A."/>
            <person name="Lesage-Meessen L."/>
            <person name="Navarro D."/>
            <person name="Riley R."/>
            <person name="Grigoriev I.V."/>
            <person name="Zhou S."/>
            <person name="Raouche S."/>
            <person name="Rosso M.N."/>
        </authorList>
    </citation>
    <scope>NUCLEOTIDE SEQUENCE [LARGE SCALE GENOMIC DNA]</scope>
    <source>
        <strain evidence="1 2">BRFM 1820</strain>
    </source>
</reference>
<accession>A0A371CID7</accession>
<name>A0A371CID7_9APHY</name>
<evidence type="ECO:0000313" key="1">
    <source>
        <dbReference type="EMBL" id="RDX40058.1"/>
    </source>
</evidence>
<dbReference type="Proteomes" id="UP000256964">
    <property type="component" value="Unassembled WGS sequence"/>
</dbReference>
<proteinExistence type="predicted"/>
<evidence type="ECO:0000313" key="2">
    <source>
        <dbReference type="Proteomes" id="UP000256964"/>
    </source>
</evidence>